<reference evidence="15 16" key="1">
    <citation type="submission" date="2023-11" db="EMBL/GenBank/DDBJ databases">
        <title>Dfirmibasis_genome.</title>
        <authorList>
            <person name="Edelbroek B."/>
            <person name="Kjellin J."/>
            <person name="Jerlstrom-Hultqvist J."/>
            <person name="Soderbom F."/>
        </authorList>
    </citation>
    <scope>NUCLEOTIDE SEQUENCE [LARGE SCALE GENOMIC DNA]</scope>
    <source>
        <strain evidence="15 16">TNS-C-14</strain>
    </source>
</reference>
<evidence type="ECO:0000256" key="2">
    <source>
        <dbReference type="ARBA" id="ARBA00007881"/>
    </source>
</evidence>
<dbReference type="PROSITE" id="PS51182">
    <property type="entry name" value="C2_TENSIN"/>
    <property type="match status" value="1"/>
</dbReference>
<evidence type="ECO:0000259" key="11">
    <source>
        <dbReference type="PROSITE" id="PS50023"/>
    </source>
</evidence>
<dbReference type="PANTHER" id="PTHR12305:SF97">
    <property type="entry name" value="LIM-DOMAIN CONTAINING PHOSPHATASE"/>
    <property type="match status" value="1"/>
</dbReference>
<dbReference type="PANTHER" id="PTHR12305">
    <property type="entry name" value="PHOSPHATASE WITH HOMOLOGY TO TENSIN"/>
    <property type="match status" value="1"/>
</dbReference>
<sequence length="1005" mass="114220">MDLVRKMVSKKKRRFEMYNFDLDLSYITDRVIAMGFPSESLEGLYRNRMRDVQRFFNTLHPDHYKVFNLCSERKYEHCRFENRVSEYPFDDHCPPTLNIIAEFCNDIEMWLDQNPENVIAVHCKAGKGRTGTMLACWLLYNKQCQTGSESMRLFANKRTHNSKGVTIPSQIRYVRYFEALLQYGKPVPKPPSITKVLSIIKMNSLPNFNIGGGCEPYLSIVQQGKTVFYSKPVKLKKGTIHQQVELDCGNILLVNDVQIQFFNRNSKGHMFSYCFHTAFIEGTKIHIRRQEIDKAHKDIKHFPSNFSIELIFLEDDRDDDSSLVSEESVEEKRVFNTSYATGLAKLYHHNNSSNKSLTSSTSSTNNTSDINNSDTNNNNNNNNNSNNNNNTFVNNLGNNTSGSAWNTSKIIKNRGSRLAFICPKCTLPITSTDPSINRNSENYHWKCVVCVKCSKPLGGEIECVFENNEMLCRDCGTEFFKSCSGCNLVIKTTDFEELGNYIYHRSCFLCFYCTSYLGGKDFIVENSNEETTNRNGGNGFGLRRFKCSGCIENKNRRKQNQNGDETTIEHKIPELCDKLDEEIIKLVIEIDRSTEPSPVSSIDPTNIFGNDERRHQMAVVETMICSKCELPISQSRPIILDCGIYHRECFQCSECLDETPMDPSLYYIRNDKPVCFDCDINHIMNEAHSEIQCYGCKQPIVDEVMMDALNFKWHVGCLVCSKCGIQIEGQLGDHQGLIYCKDHFEELIGTKCDQCNQYIDGMFLKVNGKNLCPTCFRCFCCNDILEGGKYFEKNGESICGKCRNEDILKRKTQIHIQHTLITSLKNSQQISDTENEIERQQSSSPPSTVSKPIVTITTTTTTTTTTGTNSNIGNSVLSSTSSTSTSPSTSPSISPLSSSIQKDAPLLCLNKSRSLFRNSIKIHLEDLKNSGERKTSLYPSFHRQMRKQTFKTAYPSLRGTKRKDFLNHFKNEVDSSNNNSNNNNNNNNNSLSTLVNAFIPPSSNT</sequence>
<dbReference type="PROSITE" id="PS51181">
    <property type="entry name" value="PPASE_TENSIN"/>
    <property type="match status" value="1"/>
</dbReference>
<evidence type="ECO:0000259" key="12">
    <source>
        <dbReference type="PROSITE" id="PS50056"/>
    </source>
</evidence>
<feature type="domain" description="LIM zinc-binding" evidence="11">
    <location>
        <begin position="691"/>
        <end position="750"/>
    </location>
</feature>
<evidence type="ECO:0000256" key="7">
    <source>
        <dbReference type="ARBA" id="ARBA00023098"/>
    </source>
</evidence>
<dbReference type="SMART" id="SM01326">
    <property type="entry name" value="PTEN_C2"/>
    <property type="match status" value="1"/>
</dbReference>
<feature type="compositionally biased region" description="Polar residues" evidence="10">
    <location>
        <begin position="840"/>
        <end position="850"/>
    </location>
</feature>
<evidence type="ECO:0000256" key="1">
    <source>
        <dbReference type="ARBA" id="ARBA00004487"/>
    </source>
</evidence>
<dbReference type="GO" id="GO:0006629">
    <property type="term" value="P:lipid metabolic process"/>
    <property type="evidence" value="ECO:0007669"/>
    <property type="project" value="UniProtKB-KW"/>
</dbReference>
<dbReference type="PROSITE" id="PS50023">
    <property type="entry name" value="LIM_DOMAIN_2"/>
    <property type="match status" value="3"/>
</dbReference>
<dbReference type="GO" id="GO:0016314">
    <property type="term" value="F:phosphatidylinositol-3,4,5-trisphosphate 3-phosphatase activity"/>
    <property type="evidence" value="ECO:0007669"/>
    <property type="project" value="TreeGrafter"/>
</dbReference>
<dbReference type="SMART" id="SM01301">
    <property type="entry name" value="PTPlike_phytase"/>
    <property type="match status" value="1"/>
</dbReference>
<gene>
    <name evidence="15" type="ORF">RB653_000488</name>
</gene>
<dbReference type="SMART" id="SM00132">
    <property type="entry name" value="LIM"/>
    <property type="match status" value="5"/>
</dbReference>
<dbReference type="InterPro" id="IPR051281">
    <property type="entry name" value="Dual-spec_lipid-protein_phosph"/>
</dbReference>
<feature type="region of interest" description="Disordered" evidence="10">
    <location>
        <begin position="827"/>
        <end position="898"/>
    </location>
</feature>
<dbReference type="GO" id="GO:0004721">
    <property type="term" value="F:phosphoprotein phosphatase activity"/>
    <property type="evidence" value="ECO:0007669"/>
    <property type="project" value="UniProtKB-KW"/>
</dbReference>
<evidence type="ECO:0000256" key="5">
    <source>
        <dbReference type="ARBA" id="ARBA00022833"/>
    </source>
</evidence>
<feature type="domain" description="Tyrosine specific protein phosphatases" evidence="12">
    <location>
        <begin position="101"/>
        <end position="172"/>
    </location>
</feature>
<keyword evidence="5 9" id="KW-0862">Zinc</keyword>
<dbReference type="InterPro" id="IPR000387">
    <property type="entry name" value="Tyr_Pase_dom"/>
</dbReference>
<comment type="caution">
    <text evidence="15">The sequence shown here is derived from an EMBL/GenBank/DDBJ whole genome shotgun (WGS) entry which is preliminary data.</text>
</comment>
<evidence type="ECO:0000259" key="14">
    <source>
        <dbReference type="PROSITE" id="PS51182"/>
    </source>
</evidence>
<dbReference type="Proteomes" id="UP001344447">
    <property type="component" value="Unassembled WGS sequence"/>
</dbReference>
<keyword evidence="7" id="KW-0443">Lipid metabolism</keyword>
<feature type="region of interest" description="Disordered" evidence="10">
    <location>
        <begin position="973"/>
        <end position="1005"/>
    </location>
</feature>
<feature type="domain" description="C2 tensin-type" evidence="14">
    <location>
        <begin position="192"/>
        <end position="315"/>
    </location>
</feature>
<dbReference type="Gene3D" id="3.90.190.10">
    <property type="entry name" value="Protein tyrosine phosphatase superfamily"/>
    <property type="match status" value="1"/>
</dbReference>
<dbReference type="PROSITE" id="PS00478">
    <property type="entry name" value="LIM_DOMAIN_1"/>
    <property type="match status" value="2"/>
</dbReference>
<dbReference type="GO" id="GO:0005829">
    <property type="term" value="C:cytosol"/>
    <property type="evidence" value="ECO:0007669"/>
    <property type="project" value="TreeGrafter"/>
</dbReference>
<dbReference type="InterPro" id="IPR029021">
    <property type="entry name" value="Prot-tyrosine_phosphatase-like"/>
</dbReference>
<dbReference type="InterPro" id="IPR001781">
    <property type="entry name" value="Znf_LIM"/>
</dbReference>
<comment type="subcellular location">
    <subcellularLocation>
        <location evidence="1">Cell projection</location>
        <location evidence="1">Neuron projection</location>
    </subcellularLocation>
</comment>
<feature type="compositionally biased region" description="Polar residues" evidence="10">
    <location>
        <begin position="991"/>
        <end position="1005"/>
    </location>
</feature>
<keyword evidence="8" id="KW-0966">Cell projection</keyword>
<protein>
    <recommendedName>
        <fullName evidence="17">Phosphatidylinositol-3,4,5-trisphosphate 3-phosphatase</fullName>
    </recommendedName>
</protein>
<keyword evidence="9" id="KW-0440">LIM domain</keyword>
<dbReference type="InterPro" id="IPR003595">
    <property type="entry name" value="Tyr_Pase_cat"/>
</dbReference>
<evidence type="ECO:0000256" key="8">
    <source>
        <dbReference type="ARBA" id="ARBA00023273"/>
    </source>
</evidence>
<accession>A0AAN7U722</accession>
<evidence type="ECO:0000256" key="10">
    <source>
        <dbReference type="SAM" id="MobiDB-lite"/>
    </source>
</evidence>
<dbReference type="PROSITE" id="PS50056">
    <property type="entry name" value="TYR_PHOSPHATASE_2"/>
    <property type="match status" value="1"/>
</dbReference>
<dbReference type="InterPro" id="IPR014020">
    <property type="entry name" value="Tensin_C2-dom"/>
</dbReference>
<dbReference type="CDD" id="cd14509">
    <property type="entry name" value="PTP_PTEN"/>
    <property type="match status" value="1"/>
</dbReference>
<name>A0AAN7U722_9MYCE</name>
<dbReference type="InterPro" id="IPR029023">
    <property type="entry name" value="Tensin_phosphatase"/>
</dbReference>
<keyword evidence="3 9" id="KW-0479">Metal-binding</keyword>
<dbReference type="SMART" id="SM00404">
    <property type="entry name" value="PTPc_motif"/>
    <property type="match status" value="1"/>
</dbReference>
<dbReference type="Pfam" id="PF22785">
    <property type="entry name" value="Tc-R-P"/>
    <property type="match status" value="1"/>
</dbReference>
<proteinExistence type="inferred from homology"/>
<dbReference type="InterPro" id="IPR045101">
    <property type="entry name" value="PTP_PTEN"/>
</dbReference>
<keyword evidence="4" id="KW-0378">Hydrolase</keyword>
<organism evidence="15 16">
    <name type="scientific">Dictyostelium firmibasis</name>
    <dbReference type="NCBI Taxonomy" id="79012"/>
    <lineage>
        <taxon>Eukaryota</taxon>
        <taxon>Amoebozoa</taxon>
        <taxon>Evosea</taxon>
        <taxon>Eumycetozoa</taxon>
        <taxon>Dictyostelia</taxon>
        <taxon>Dictyosteliales</taxon>
        <taxon>Dictyosteliaceae</taxon>
        <taxon>Dictyostelium</taxon>
    </lineage>
</organism>
<dbReference type="EMBL" id="JAVFKY010000002">
    <property type="protein sequence ID" value="KAK5580470.1"/>
    <property type="molecule type" value="Genomic_DNA"/>
</dbReference>
<dbReference type="SUPFAM" id="SSF52799">
    <property type="entry name" value="(Phosphotyrosine protein) phosphatases II"/>
    <property type="match status" value="1"/>
</dbReference>
<evidence type="ECO:0008006" key="17">
    <source>
        <dbReference type="Google" id="ProtNLM"/>
    </source>
</evidence>
<evidence type="ECO:0000313" key="16">
    <source>
        <dbReference type="Proteomes" id="UP001344447"/>
    </source>
</evidence>
<dbReference type="InterPro" id="IPR035892">
    <property type="entry name" value="C2_domain_sf"/>
</dbReference>
<dbReference type="FunFam" id="2.60.40.1110:FF:000004">
    <property type="entry name" value="Voltage-sensor containing phosphatase"/>
    <property type="match status" value="1"/>
</dbReference>
<dbReference type="SUPFAM" id="SSF49562">
    <property type="entry name" value="C2 domain (Calcium/lipid-binding domain, CaLB)"/>
    <property type="match status" value="1"/>
</dbReference>
<feature type="region of interest" description="Disordered" evidence="10">
    <location>
        <begin position="351"/>
        <end position="396"/>
    </location>
</feature>
<dbReference type="SUPFAM" id="SSF57716">
    <property type="entry name" value="Glucocorticoid receptor-like (DNA-binding domain)"/>
    <property type="match status" value="3"/>
</dbReference>
<evidence type="ECO:0000259" key="13">
    <source>
        <dbReference type="PROSITE" id="PS51181"/>
    </source>
</evidence>
<dbReference type="AlphaFoldDB" id="A0AAN7U722"/>
<comment type="similarity">
    <text evidence="2">Belongs to the PTEN phosphatase protein family.</text>
</comment>
<dbReference type="GO" id="GO:0046872">
    <property type="term" value="F:metal ion binding"/>
    <property type="evidence" value="ECO:0007669"/>
    <property type="project" value="UniProtKB-KW"/>
</dbReference>
<dbReference type="Pfam" id="PF10409">
    <property type="entry name" value="PTEN_C2"/>
    <property type="match status" value="1"/>
</dbReference>
<dbReference type="Gene3D" id="2.60.40.1110">
    <property type="match status" value="1"/>
</dbReference>
<dbReference type="Pfam" id="PF00412">
    <property type="entry name" value="LIM"/>
    <property type="match status" value="5"/>
</dbReference>
<evidence type="ECO:0000313" key="15">
    <source>
        <dbReference type="EMBL" id="KAK5580470.1"/>
    </source>
</evidence>
<feature type="domain" description="LIM zinc-binding" evidence="11">
    <location>
        <begin position="623"/>
        <end position="686"/>
    </location>
</feature>
<evidence type="ECO:0000256" key="3">
    <source>
        <dbReference type="ARBA" id="ARBA00022723"/>
    </source>
</evidence>
<dbReference type="FunFam" id="2.10.110.10:FF:000229">
    <property type="entry name" value="LIM-domain containing phosphatase"/>
    <property type="match status" value="1"/>
</dbReference>
<feature type="domain" description="Phosphatase tensin-type" evidence="13">
    <location>
        <begin position="13"/>
        <end position="184"/>
    </location>
</feature>
<dbReference type="FunFam" id="2.10.110.10:FF:000190">
    <property type="entry name" value="LIM domain protein"/>
    <property type="match status" value="1"/>
</dbReference>
<evidence type="ECO:0000256" key="4">
    <source>
        <dbReference type="ARBA" id="ARBA00022801"/>
    </source>
</evidence>
<dbReference type="Gene3D" id="2.10.110.10">
    <property type="entry name" value="Cysteine Rich Protein"/>
    <property type="match status" value="5"/>
</dbReference>
<feature type="domain" description="LIM zinc-binding" evidence="11">
    <location>
        <begin position="420"/>
        <end position="482"/>
    </location>
</feature>
<evidence type="ECO:0000256" key="6">
    <source>
        <dbReference type="ARBA" id="ARBA00022912"/>
    </source>
</evidence>
<evidence type="ECO:0000256" key="9">
    <source>
        <dbReference type="PROSITE-ProRule" id="PRU00125"/>
    </source>
</evidence>
<feature type="compositionally biased region" description="Low complexity" evidence="10">
    <location>
        <begin position="855"/>
        <end position="898"/>
    </location>
</feature>
<keyword evidence="6" id="KW-0904">Protein phosphatase</keyword>
<dbReference type="InterPro" id="IPR016130">
    <property type="entry name" value="Tyr_Pase_AS"/>
</dbReference>
<dbReference type="CDD" id="cd08368">
    <property type="entry name" value="LIM"/>
    <property type="match status" value="5"/>
</dbReference>
<feature type="compositionally biased region" description="Low complexity" evidence="10">
    <location>
        <begin position="975"/>
        <end position="990"/>
    </location>
</feature>
<keyword evidence="16" id="KW-1185">Reference proteome</keyword>
<dbReference type="PROSITE" id="PS00383">
    <property type="entry name" value="TYR_PHOSPHATASE_1"/>
    <property type="match status" value="1"/>
</dbReference>